<evidence type="ECO:0000313" key="7">
    <source>
        <dbReference type="EMBL" id="QHT22413.1"/>
    </source>
</evidence>
<accession>A0A6C0E1K3</accession>
<keyword evidence="2" id="KW-0378">Hydrolase</keyword>
<dbReference type="Gene3D" id="3.40.50.12390">
    <property type="match status" value="2"/>
</dbReference>
<evidence type="ECO:0008006" key="8">
    <source>
        <dbReference type="Google" id="ProtNLM"/>
    </source>
</evidence>
<evidence type="ECO:0000256" key="3">
    <source>
        <dbReference type="ARBA" id="ARBA00022839"/>
    </source>
</evidence>
<dbReference type="PANTHER" id="PTHR12341:SF7">
    <property type="entry name" value="5'-3' EXORIBONUCLEASE 1"/>
    <property type="match status" value="1"/>
</dbReference>
<dbReference type="Pfam" id="PF17846">
    <property type="entry name" value="XRN_M"/>
    <property type="match status" value="2"/>
</dbReference>
<dbReference type="EMBL" id="MN739709">
    <property type="protein sequence ID" value="QHT22413.1"/>
    <property type="molecule type" value="Genomic_DNA"/>
</dbReference>
<feature type="domain" description="Xrn1 N-terminal" evidence="5">
    <location>
        <begin position="1"/>
        <end position="225"/>
    </location>
</feature>
<name>A0A6C0E1K3_9ZZZZ</name>
<dbReference type="GO" id="GO:0005634">
    <property type="term" value="C:nucleus"/>
    <property type="evidence" value="ECO:0007669"/>
    <property type="project" value="TreeGrafter"/>
</dbReference>
<evidence type="ECO:0000256" key="1">
    <source>
        <dbReference type="ARBA" id="ARBA00022722"/>
    </source>
</evidence>
<evidence type="ECO:0000259" key="6">
    <source>
        <dbReference type="Pfam" id="PF17846"/>
    </source>
</evidence>
<evidence type="ECO:0000256" key="4">
    <source>
        <dbReference type="ARBA" id="ARBA00038299"/>
    </source>
</evidence>
<feature type="domain" description="Xrn1 helical" evidence="6">
    <location>
        <begin position="381"/>
        <end position="538"/>
    </location>
</feature>
<reference evidence="7" key="1">
    <citation type="journal article" date="2020" name="Nature">
        <title>Giant virus diversity and host interactions through global metagenomics.</title>
        <authorList>
            <person name="Schulz F."/>
            <person name="Roux S."/>
            <person name="Paez-Espino D."/>
            <person name="Jungbluth S."/>
            <person name="Walsh D.A."/>
            <person name="Denef V.J."/>
            <person name="McMahon K.D."/>
            <person name="Konstantinidis K.T."/>
            <person name="Eloe-Fadrosh E.A."/>
            <person name="Kyrpides N.C."/>
            <person name="Woyke T."/>
        </authorList>
    </citation>
    <scope>NUCLEOTIDE SEQUENCE</scope>
    <source>
        <strain evidence="7">GVMAG-M-3300023179-111</strain>
    </source>
</reference>
<keyword evidence="3" id="KW-0269">Exonuclease</keyword>
<dbReference type="GO" id="GO:0000956">
    <property type="term" value="P:nuclear-transcribed mRNA catabolic process"/>
    <property type="evidence" value="ECO:0007669"/>
    <property type="project" value="TreeGrafter"/>
</dbReference>
<organism evidence="7">
    <name type="scientific">viral metagenome</name>
    <dbReference type="NCBI Taxonomy" id="1070528"/>
    <lineage>
        <taxon>unclassified sequences</taxon>
        <taxon>metagenomes</taxon>
        <taxon>organismal metagenomes</taxon>
    </lineage>
</organism>
<dbReference type="PANTHER" id="PTHR12341">
    <property type="entry name" value="5'-&gt;3' EXORIBONUCLEASE"/>
    <property type="match status" value="1"/>
</dbReference>
<comment type="similarity">
    <text evidence="4">Belongs to the 5'-3' exonuclease family.</text>
</comment>
<dbReference type="CDD" id="cd18673">
    <property type="entry name" value="PIN_XRN1-2-like"/>
    <property type="match status" value="1"/>
</dbReference>
<feature type="domain" description="Xrn1 helical" evidence="6">
    <location>
        <begin position="264"/>
        <end position="353"/>
    </location>
</feature>
<sequence length="567" mass="67161">MGIFNFYTWFRNNFSKDIYKVHKNISEINDDNFKIDNLMIDCNGLFHMSAQKVFKYGNFKPTYKVEIKENRLTQQQVYEDVCYSIENILLTVNPTKRIILCVDGPAPISKQAQQRKRRFKAAVDREEGDKSFDSNKLSPGTEFMDHLCKYIEWFIRKRLTENPIWQNIEVVYSPCNVPSEGEQKLMNYLRKYGKKNESYIIHGLDADLIMLSLLSHFPKFYVLRDDTYDRNNNFLLIDIGSVRKQLIEMMRWEPENEDYKFIEEWIINDFVFLCFILGNDFLPHIPSLEIVEGGIEVILNVCKTVGRTHGHMTRNTKGNIVFCVVALQKFFEIISESEKQLFEQKYKHRSRYFPDDLLTKHATFDGERYIIDRDNYIEDYNIKYFGDEDIEKVCHSYLVGLQWILTYYTKEVPSWKWYYPYHYAPSSSTIINYMSTYSKPRYHKGLPSPPIMQLISILPPQSSDLLPKSMHNVLKTNLKKFCPDKIEVDLSGKKQEYQGIVLLPFTEYKVIQKVYEEYVDKLDKNELKRNIIGKTVVYSYNPAMTRLFYSYYGNIPDCAVEFKIIDI</sequence>
<dbReference type="InterPro" id="IPR004859">
    <property type="entry name" value="Xrn1_N"/>
</dbReference>
<dbReference type="InterPro" id="IPR027073">
    <property type="entry name" value="5_3_exoribonuclease"/>
</dbReference>
<dbReference type="Pfam" id="PF03159">
    <property type="entry name" value="XRN_N"/>
    <property type="match status" value="1"/>
</dbReference>
<protein>
    <recommendedName>
        <fullName evidence="8">Xrn1 N-terminal domain-containing protein</fullName>
    </recommendedName>
</protein>
<dbReference type="InterPro" id="IPR041412">
    <property type="entry name" value="Xrn1_helical"/>
</dbReference>
<keyword evidence="1" id="KW-0540">Nuclease</keyword>
<evidence type="ECO:0000256" key="2">
    <source>
        <dbReference type="ARBA" id="ARBA00022801"/>
    </source>
</evidence>
<dbReference type="Gene3D" id="1.25.40.1050">
    <property type="match status" value="1"/>
</dbReference>
<evidence type="ECO:0000259" key="5">
    <source>
        <dbReference type="Pfam" id="PF03159"/>
    </source>
</evidence>
<dbReference type="GO" id="GO:0004534">
    <property type="term" value="F:5'-3' RNA exonuclease activity"/>
    <property type="evidence" value="ECO:0007669"/>
    <property type="project" value="TreeGrafter"/>
</dbReference>
<proteinExistence type="inferred from homology"/>
<dbReference type="AlphaFoldDB" id="A0A6C0E1K3"/>
<dbReference type="GO" id="GO:0003723">
    <property type="term" value="F:RNA binding"/>
    <property type="evidence" value="ECO:0007669"/>
    <property type="project" value="TreeGrafter"/>
</dbReference>